<dbReference type="Proteomes" id="UP001234178">
    <property type="component" value="Unassembled WGS sequence"/>
</dbReference>
<evidence type="ECO:0000313" key="2">
    <source>
        <dbReference type="EMBL" id="KAK4009530.1"/>
    </source>
</evidence>
<evidence type="ECO:0000313" key="3">
    <source>
        <dbReference type="Proteomes" id="UP001234178"/>
    </source>
</evidence>
<protein>
    <recommendedName>
        <fullName evidence="4">C2H2-type domain-containing protein</fullName>
    </recommendedName>
</protein>
<evidence type="ECO:0000256" key="1">
    <source>
        <dbReference type="SAM" id="MobiDB-lite"/>
    </source>
</evidence>
<evidence type="ECO:0008006" key="4">
    <source>
        <dbReference type="Google" id="ProtNLM"/>
    </source>
</evidence>
<sequence>MESKTCISTLSAEDLRLHLLSTNKLPAGIPEKLLVKGNYSQLTSHLKLFHGFLKTTGHSNRTLYCGNADCKAGFNSFAKYRDHVINCLVKDPQPDVRQVLPDVSFQHIEPGVTDFDVSDPLQQDSFHQANATADKTTQRLARFFLELRAKHNVSHSAIDFIAKNIDTIFKDVAQFCDLETNLTLTNIEKATSKLNSHQKRIRYFTSNMGFVEPVAKCVGHNNQPELTSDEGMLLDIPSKPGFRLRGAVVNVCADSKDLIKSCKVGILRTKENYNAAIEEAKISKDNIPLSGVQFDSPLNQCRYLHVAEHTVLDCMHDFLEAADIDGQCLLCLDEANVEVLQLTLGHKMKLLSFIKTIKSQQPQEQEKESTGIVACDPTIEYEPIVNENQILDIIVTDQPSNNNVIDFNVIDILNATDEGKVIVQNYLERLEAFITEKERITIVQILVNRLVTLTGKLDLFPPLEKRKNLGEAIVGAFPCLGINVDGKVFSCHFYNQTTGSGFIETRLKRLREVHREEPRRKRPTQDSSPIQKKPRVTKRPHVKKNADYIFNEAECQFKVEWLKSHSPGGDNDTVIIEYSKATFGYRQKEIKQTLTEPGLIMKEYPRFKDFQNGSLVEFQLLYPDAKNFEKIFKEKF</sequence>
<dbReference type="InterPro" id="IPR013761">
    <property type="entry name" value="SAM/pointed_sf"/>
</dbReference>
<dbReference type="Gene3D" id="1.10.150.50">
    <property type="entry name" value="Transcription Factor, Ets-1"/>
    <property type="match status" value="1"/>
</dbReference>
<dbReference type="PANTHER" id="PTHR31912:SF36">
    <property type="entry name" value="C2H2-TYPE DOMAIN-CONTAINING PROTEIN"/>
    <property type="match status" value="1"/>
</dbReference>
<organism evidence="2 3">
    <name type="scientific">Daphnia magna</name>
    <dbReference type="NCBI Taxonomy" id="35525"/>
    <lineage>
        <taxon>Eukaryota</taxon>
        <taxon>Metazoa</taxon>
        <taxon>Ecdysozoa</taxon>
        <taxon>Arthropoda</taxon>
        <taxon>Crustacea</taxon>
        <taxon>Branchiopoda</taxon>
        <taxon>Diplostraca</taxon>
        <taxon>Cladocera</taxon>
        <taxon>Anomopoda</taxon>
        <taxon>Daphniidae</taxon>
        <taxon>Daphnia</taxon>
    </lineage>
</organism>
<feature type="region of interest" description="Disordered" evidence="1">
    <location>
        <begin position="513"/>
        <end position="540"/>
    </location>
</feature>
<name>A0ABQ9Z9F9_9CRUS</name>
<gene>
    <name evidence="2" type="ORF">OUZ56_018664</name>
</gene>
<proteinExistence type="predicted"/>
<dbReference type="PANTHER" id="PTHR31912">
    <property type="entry name" value="IP13529P"/>
    <property type="match status" value="1"/>
</dbReference>
<comment type="caution">
    <text evidence="2">The sequence shown here is derived from an EMBL/GenBank/DDBJ whole genome shotgun (WGS) entry which is preliminary data.</text>
</comment>
<accession>A0ABQ9Z9F9</accession>
<dbReference type="EMBL" id="JAOYFB010000003">
    <property type="protein sequence ID" value="KAK4009530.1"/>
    <property type="molecule type" value="Genomic_DNA"/>
</dbReference>
<keyword evidence="3" id="KW-1185">Reference proteome</keyword>
<reference evidence="2 3" key="1">
    <citation type="journal article" date="2023" name="Nucleic Acids Res.">
        <title>The hologenome of Daphnia magna reveals possible DNA methylation and microbiome-mediated evolution of the host genome.</title>
        <authorList>
            <person name="Chaturvedi A."/>
            <person name="Li X."/>
            <person name="Dhandapani V."/>
            <person name="Marshall H."/>
            <person name="Kissane S."/>
            <person name="Cuenca-Cambronero M."/>
            <person name="Asole G."/>
            <person name="Calvet F."/>
            <person name="Ruiz-Romero M."/>
            <person name="Marangio P."/>
            <person name="Guigo R."/>
            <person name="Rago D."/>
            <person name="Mirbahai L."/>
            <person name="Eastwood N."/>
            <person name="Colbourne J.K."/>
            <person name="Zhou J."/>
            <person name="Mallon E."/>
            <person name="Orsini L."/>
        </authorList>
    </citation>
    <scope>NUCLEOTIDE SEQUENCE [LARGE SCALE GENOMIC DNA]</scope>
    <source>
        <strain evidence="2">LRV0_1</strain>
    </source>
</reference>